<evidence type="ECO:0000256" key="1">
    <source>
        <dbReference type="SAM" id="MobiDB-lite"/>
    </source>
</evidence>
<keyword evidence="3" id="KW-1185">Reference proteome</keyword>
<evidence type="ECO:0000313" key="3">
    <source>
        <dbReference type="Proteomes" id="UP000298225"/>
    </source>
</evidence>
<organism evidence="2 3">
    <name type="scientific">Bradyrhizobium frederickii</name>
    <dbReference type="NCBI Taxonomy" id="2560054"/>
    <lineage>
        <taxon>Bacteria</taxon>
        <taxon>Pseudomonadati</taxon>
        <taxon>Pseudomonadota</taxon>
        <taxon>Alphaproteobacteria</taxon>
        <taxon>Hyphomicrobiales</taxon>
        <taxon>Nitrobacteraceae</taxon>
        <taxon>Bradyrhizobium</taxon>
    </lineage>
</organism>
<proteinExistence type="predicted"/>
<gene>
    <name evidence="2" type="ORF">E4K66_31980</name>
</gene>
<feature type="region of interest" description="Disordered" evidence="1">
    <location>
        <begin position="1"/>
        <end position="25"/>
    </location>
</feature>
<comment type="caution">
    <text evidence="2">The sequence shown here is derived from an EMBL/GenBank/DDBJ whole genome shotgun (WGS) entry which is preliminary data.</text>
</comment>
<reference evidence="2 3" key="1">
    <citation type="submission" date="2019-03" db="EMBL/GenBank/DDBJ databases">
        <title>Bradyrhizobium strains diversity isolated from Chamaecrista fasciculata.</title>
        <authorList>
            <person name="Urquiaga M.C.O."/>
            <person name="Hungria M."/>
            <person name="Delamuta J.R.M."/>
        </authorList>
    </citation>
    <scope>NUCLEOTIDE SEQUENCE [LARGE SCALE GENOMIC DNA]</scope>
    <source>
        <strain evidence="2 3">CNPSo 3424</strain>
    </source>
</reference>
<name>A0A4Y9KV91_9BRAD</name>
<sequence length="112" mass="11968">MPCEAQGGEAGSRTAKSCGPGVRRLAPSPVVMWRPDRVRASAIRRATGARVHRSPGRARHKPSNHRAGKAGYRAAPVSPPVSVYLRIIAQGLAGASRYPAFPAPFRFQGARE</sequence>
<dbReference type="Proteomes" id="UP000298225">
    <property type="component" value="Unassembled WGS sequence"/>
</dbReference>
<protein>
    <submittedName>
        <fullName evidence="2">Uncharacterized protein</fullName>
    </submittedName>
</protein>
<accession>A0A4Y9KV91</accession>
<dbReference type="AlphaFoldDB" id="A0A4Y9KV91"/>
<evidence type="ECO:0000313" key="2">
    <source>
        <dbReference type="EMBL" id="TFV31127.1"/>
    </source>
</evidence>
<feature type="region of interest" description="Disordered" evidence="1">
    <location>
        <begin position="45"/>
        <end position="73"/>
    </location>
</feature>
<feature type="compositionally biased region" description="Basic residues" evidence="1">
    <location>
        <begin position="50"/>
        <end position="68"/>
    </location>
</feature>
<dbReference type="OrthoDB" id="8254964at2"/>
<dbReference type="EMBL" id="SPQU01000022">
    <property type="protein sequence ID" value="TFV31127.1"/>
    <property type="molecule type" value="Genomic_DNA"/>
</dbReference>